<keyword evidence="2" id="KW-0418">Kinase</keyword>
<dbReference type="GO" id="GO:0008887">
    <property type="term" value="F:glycerate kinase activity"/>
    <property type="evidence" value="ECO:0007669"/>
    <property type="project" value="InterPro"/>
</dbReference>
<dbReference type="InterPro" id="IPR004381">
    <property type="entry name" value="Glycerate_kinase"/>
</dbReference>
<dbReference type="InterPro" id="IPR036129">
    <property type="entry name" value="Glycerate_kinase_sf"/>
</dbReference>
<feature type="compositionally biased region" description="Low complexity" evidence="1">
    <location>
        <begin position="109"/>
        <end position="119"/>
    </location>
</feature>
<dbReference type="GO" id="GO:0031388">
    <property type="term" value="P:organic acid phosphorylation"/>
    <property type="evidence" value="ECO:0007669"/>
    <property type="project" value="InterPro"/>
</dbReference>
<gene>
    <name evidence="2" type="ORF">I553_8179</name>
</gene>
<reference evidence="2" key="1">
    <citation type="submission" date="2014-01" db="EMBL/GenBank/DDBJ databases">
        <authorList>
            <person name="Brown-Elliot B."/>
            <person name="Wallace R."/>
            <person name="Lenaerts A."/>
            <person name="Ordway D."/>
            <person name="DeGroote M.A."/>
            <person name="Parker T."/>
            <person name="Sizemore C."/>
            <person name="Tallon L.J."/>
            <person name="Sadzewicz L.K."/>
            <person name="Sengamalay N."/>
            <person name="Fraser C.M."/>
            <person name="Hine E."/>
            <person name="Shefchek K.A."/>
            <person name="Das S.P."/>
            <person name="Tettelin H."/>
        </authorList>
    </citation>
    <scope>NUCLEOTIDE SEQUENCE [LARGE SCALE GENOMIC DNA]</scope>
    <source>
        <strain evidence="2">4042</strain>
    </source>
</reference>
<organism evidence="2">
    <name type="scientific">Mycobacterium xenopi 4042</name>
    <dbReference type="NCBI Taxonomy" id="1299334"/>
    <lineage>
        <taxon>Bacteria</taxon>
        <taxon>Bacillati</taxon>
        <taxon>Actinomycetota</taxon>
        <taxon>Actinomycetes</taxon>
        <taxon>Mycobacteriales</taxon>
        <taxon>Mycobacteriaceae</taxon>
        <taxon>Mycobacterium</taxon>
    </lineage>
</organism>
<dbReference type="AlphaFoldDB" id="X8DB84"/>
<dbReference type="Gene3D" id="3.90.1510.10">
    <property type="entry name" value="Glycerate kinase, domain 2"/>
    <property type="match status" value="1"/>
</dbReference>
<dbReference type="Pfam" id="PF02595">
    <property type="entry name" value="Gly_kinase"/>
    <property type="match status" value="1"/>
</dbReference>
<dbReference type="PATRIC" id="fig|1299334.3.peg.2339"/>
<evidence type="ECO:0000256" key="1">
    <source>
        <dbReference type="SAM" id="MobiDB-lite"/>
    </source>
</evidence>
<feature type="compositionally biased region" description="Basic residues" evidence="1">
    <location>
        <begin position="8"/>
        <end position="27"/>
    </location>
</feature>
<name>X8DB84_MYCXE</name>
<dbReference type="EMBL" id="JAOB01000026">
    <property type="protein sequence ID" value="EUA65639.1"/>
    <property type="molecule type" value="Genomic_DNA"/>
</dbReference>
<protein>
    <submittedName>
        <fullName evidence="2">Glycerate kinase family protein</fullName>
    </submittedName>
</protein>
<keyword evidence="2" id="KW-0808">Transferase</keyword>
<sequence>MEPDPSRRSRHHRTAIRRRPGLRRRAGRPGGELRRVRVRGPLDAHVDAAWVFDAATTTAYLESAQACGLALLGGPPTPQTAWSATAGESASSSWRLWMPARRGSWSGLAAAPAPTAGAGSSRNSAGWPRGGACWRMSS</sequence>
<evidence type="ECO:0000313" key="2">
    <source>
        <dbReference type="EMBL" id="EUA65639.1"/>
    </source>
</evidence>
<feature type="region of interest" description="Disordered" evidence="1">
    <location>
        <begin position="1"/>
        <end position="33"/>
    </location>
</feature>
<dbReference type="SUPFAM" id="SSF110738">
    <property type="entry name" value="Glycerate kinase I"/>
    <property type="match status" value="1"/>
</dbReference>
<feature type="region of interest" description="Disordered" evidence="1">
    <location>
        <begin position="108"/>
        <end position="138"/>
    </location>
</feature>
<proteinExistence type="predicted"/>
<dbReference type="InterPro" id="IPR018193">
    <property type="entry name" value="Glyc_kinase_flavodox-like_fold"/>
</dbReference>
<accession>X8DB84</accession>
<comment type="caution">
    <text evidence="2">The sequence shown here is derived from an EMBL/GenBank/DDBJ whole genome shotgun (WGS) entry which is preliminary data.</text>
</comment>